<dbReference type="InterPro" id="IPR037257">
    <property type="entry name" value="T2SS_E_N_sf"/>
</dbReference>
<keyword evidence="3" id="KW-0067">ATP-binding</keyword>
<dbReference type="GO" id="GO:0005886">
    <property type="term" value="C:plasma membrane"/>
    <property type="evidence" value="ECO:0007669"/>
    <property type="project" value="TreeGrafter"/>
</dbReference>
<dbReference type="SMART" id="SM00382">
    <property type="entry name" value="AAA"/>
    <property type="match status" value="1"/>
</dbReference>
<dbReference type="Gene3D" id="3.30.300.160">
    <property type="entry name" value="Type II secretion system, protein E, N-terminal domain"/>
    <property type="match status" value="1"/>
</dbReference>
<dbReference type="Gene3D" id="3.40.50.300">
    <property type="entry name" value="P-loop containing nucleotide triphosphate hydrolases"/>
    <property type="match status" value="1"/>
</dbReference>
<gene>
    <name evidence="5" type="ORF">SAMN04488692_10615</name>
</gene>
<accession>A0A1G9LBE7</accession>
<feature type="domain" description="Bacterial type II secretion system protein E" evidence="4">
    <location>
        <begin position="369"/>
        <end position="383"/>
    </location>
</feature>
<dbReference type="Gene3D" id="3.30.450.90">
    <property type="match status" value="1"/>
</dbReference>
<dbReference type="FunFam" id="3.40.50.300:FF:000398">
    <property type="entry name" value="Type IV pilus assembly ATPase PilB"/>
    <property type="match status" value="1"/>
</dbReference>
<dbReference type="PROSITE" id="PS00662">
    <property type="entry name" value="T2SP_E"/>
    <property type="match status" value="1"/>
</dbReference>
<dbReference type="SUPFAM" id="SSF52540">
    <property type="entry name" value="P-loop containing nucleoside triphosphate hydrolases"/>
    <property type="match status" value="1"/>
</dbReference>
<dbReference type="Proteomes" id="UP000199476">
    <property type="component" value="Unassembled WGS sequence"/>
</dbReference>
<name>A0A1G9LBE7_9FIRM</name>
<dbReference type="InterPro" id="IPR007831">
    <property type="entry name" value="T2SS_GspE_N"/>
</dbReference>
<dbReference type="EMBL" id="FNGO01000006">
    <property type="protein sequence ID" value="SDL59301.1"/>
    <property type="molecule type" value="Genomic_DNA"/>
</dbReference>
<dbReference type="SUPFAM" id="SSF160246">
    <property type="entry name" value="EspE N-terminal domain-like"/>
    <property type="match status" value="1"/>
</dbReference>
<organism evidence="5 6">
    <name type="scientific">Halarsenatibacter silvermanii</name>
    <dbReference type="NCBI Taxonomy" id="321763"/>
    <lineage>
        <taxon>Bacteria</taxon>
        <taxon>Bacillati</taxon>
        <taxon>Bacillota</taxon>
        <taxon>Clostridia</taxon>
        <taxon>Halanaerobiales</taxon>
        <taxon>Halarsenatibacteraceae</taxon>
        <taxon>Halarsenatibacter</taxon>
    </lineage>
</organism>
<dbReference type="GO" id="GO:0005524">
    <property type="term" value="F:ATP binding"/>
    <property type="evidence" value="ECO:0007669"/>
    <property type="project" value="UniProtKB-KW"/>
</dbReference>
<dbReference type="InterPro" id="IPR003593">
    <property type="entry name" value="AAA+_ATPase"/>
</dbReference>
<dbReference type="GO" id="GO:0016887">
    <property type="term" value="F:ATP hydrolysis activity"/>
    <property type="evidence" value="ECO:0007669"/>
    <property type="project" value="TreeGrafter"/>
</dbReference>
<dbReference type="FunFam" id="3.30.450.90:FF:000001">
    <property type="entry name" value="Type II secretion system ATPase GspE"/>
    <property type="match status" value="1"/>
</dbReference>
<dbReference type="CDD" id="cd01129">
    <property type="entry name" value="PulE-GspE-like"/>
    <property type="match status" value="1"/>
</dbReference>
<dbReference type="PANTHER" id="PTHR30258:SF1">
    <property type="entry name" value="PROTEIN TRANSPORT PROTEIN HOFB HOMOLOG"/>
    <property type="match status" value="1"/>
</dbReference>
<reference evidence="5 6" key="1">
    <citation type="submission" date="2016-10" db="EMBL/GenBank/DDBJ databases">
        <authorList>
            <person name="de Groot N.N."/>
        </authorList>
    </citation>
    <scope>NUCLEOTIDE SEQUENCE [LARGE SCALE GENOMIC DNA]</scope>
    <source>
        <strain evidence="5 6">SLAS-1</strain>
    </source>
</reference>
<evidence type="ECO:0000256" key="1">
    <source>
        <dbReference type="ARBA" id="ARBA00006611"/>
    </source>
</evidence>
<dbReference type="InterPro" id="IPR027417">
    <property type="entry name" value="P-loop_NTPase"/>
</dbReference>
<evidence type="ECO:0000259" key="4">
    <source>
        <dbReference type="PROSITE" id="PS00662"/>
    </source>
</evidence>
<dbReference type="Pfam" id="PF05157">
    <property type="entry name" value="MshEN"/>
    <property type="match status" value="1"/>
</dbReference>
<evidence type="ECO:0000256" key="3">
    <source>
        <dbReference type="ARBA" id="ARBA00022840"/>
    </source>
</evidence>
<proteinExistence type="inferred from homology"/>
<dbReference type="InterPro" id="IPR001482">
    <property type="entry name" value="T2SS/T4SS_dom"/>
</dbReference>
<keyword evidence="6" id="KW-1185">Reference proteome</keyword>
<dbReference type="Pfam" id="PF00437">
    <property type="entry name" value="T2SSE"/>
    <property type="match status" value="1"/>
</dbReference>
<comment type="similarity">
    <text evidence="1">Belongs to the GSP E family.</text>
</comment>
<dbReference type="STRING" id="321763.SAMN04488692_10615"/>
<evidence type="ECO:0000313" key="5">
    <source>
        <dbReference type="EMBL" id="SDL59301.1"/>
    </source>
</evidence>
<sequence length="546" mass="61319">MIDFDYISKEELKEAVRLKNNSSEDKKIGEVMVDLGYISEKELLQVLEMQMGIPIAELSDYYLDPGLADYLPENIARRHLAVPLQRDGELLLVAMSDPTDLIAIDDIERVSGLNVKPHISSPGELRRALDWIYTEDSIDIGKFLEDFEQQEEEDYAEDELREMVEEAPIVRLANTIISRAYQRGASDIHVEPEEEYIRIRYRIDGVLREEMKAPKSSQRALVSRFKIIADLDITEHRVPQDGKIQMSVKGYKIDMRVSTLPTVHGEKVVIRILTRDSELLDLENLGFSKDNLEVLKKLIKKPHGILLLTGPTGSGKSTTLFASINEINEDSLNVVTIEDPVEYQLEGVYQVQARPKAGLTFARTLRSILRQDPDIIMIGEMRDSETAEIAVRAALTGHLVFSTLHTNDAISSVTRLVDMGLPSYLVSSSVIGVVAQRLVRRLCPDCRREAELTGEDKAFLAPETVEQAFTSDGCKKCGDTGYSGRLALQEILIMDSEIKELISGQADEEKLKRKALSQGMTTLKEDGVGKLREGLTDVDELKRIIF</sequence>
<evidence type="ECO:0000256" key="2">
    <source>
        <dbReference type="ARBA" id="ARBA00022741"/>
    </source>
</evidence>
<keyword evidence="2" id="KW-0547">Nucleotide-binding</keyword>
<protein>
    <submittedName>
        <fullName evidence="5">Type IV pilus assembly protein PilB</fullName>
    </submittedName>
</protein>
<dbReference type="AlphaFoldDB" id="A0A1G9LBE7"/>
<dbReference type="PANTHER" id="PTHR30258">
    <property type="entry name" value="TYPE II SECRETION SYSTEM PROTEIN GSPE-RELATED"/>
    <property type="match status" value="1"/>
</dbReference>
<evidence type="ECO:0000313" key="6">
    <source>
        <dbReference type="Proteomes" id="UP000199476"/>
    </source>
</evidence>